<evidence type="ECO:0000259" key="1">
    <source>
        <dbReference type="Pfam" id="PF03374"/>
    </source>
</evidence>
<gene>
    <name evidence="2" type="ORF">SAMN03080615_01629</name>
</gene>
<proteinExistence type="predicted"/>
<name>A0A1H9GEX2_9GAMM</name>
<dbReference type="GO" id="GO:0003677">
    <property type="term" value="F:DNA binding"/>
    <property type="evidence" value="ECO:0007669"/>
    <property type="project" value="InterPro"/>
</dbReference>
<dbReference type="Pfam" id="PF03374">
    <property type="entry name" value="ANT"/>
    <property type="match status" value="1"/>
</dbReference>
<dbReference type="OrthoDB" id="8611785at2"/>
<dbReference type="InterPro" id="IPR005039">
    <property type="entry name" value="Ant_C"/>
</dbReference>
<reference evidence="3" key="1">
    <citation type="submission" date="2016-10" db="EMBL/GenBank/DDBJ databases">
        <authorList>
            <person name="Varghese N."/>
            <person name="Submissions S."/>
        </authorList>
    </citation>
    <scope>NUCLEOTIDE SEQUENCE [LARGE SCALE GENOMIC DNA]</scope>
    <source>
        <strain evidence="3">DSM 18887</strain>
    </source>
</reference>
<dbReference type="RefSeq" id="WP_091356434.1">
    <property type="nucleotide sequence ID" value="NZ_AP025284.1"/>
</dbReference>
<dbReference type="AlphaFoldDB" id="A0A1H9GEX2"/>
<evidence type="ECO:0000313" key="3">
    <source>
        <dbReference type="Proteomes" id="UP000198749"/>
    </source>
</evidence>
<sequence>MRYCIDMKEAAQRTGIKGGRNALFALLKKHGHLNKDNTASHTMIKLGYMRNELKQARTHSGIERNYYKPAITPTGISWLHEFVKQHAEIKPEAAA</sequence>
<evidence type="ECO:0000313" key="2">
    <source>
        <dbReference type="EMBL" id="SEQ48358.1"/>
    </source>
</evidence>
<organism evidence="2 3">
    <name type="scientific">Amphritea atlantica</name>
    <dbReference type="NCBI Taxonomy" id="355243"/>
    <lineage>
        <taxon>Bacteria</taxon>
        <taxon>Pseudomonadati</taxon>
        <taxon>Pseudomonadota</taxon>
        <taxon>Gammaproteobacteria</taxon>
        <taxon>Oceanospirillales</taxon>
        <taxon>Oceanospirillaceae</taxon>
        <taxon>Amphritea</taxon>
    </lineage>
</organism>
<protein>
    <submittedName>
        <fullName evidence="2">Phage antirepressor protein KilAC domain-containing protein</fullName>
    </submittedName>
</protein>
<dbReference type="Proteomes" id="UP000198749">
    <property type="component" value="Unassembled WGS sequence"/>
</dbReference>
<dbReference type="STRING" id="355243.SAMN03080615_01629"/>
<dbReference type="EMBL" id="FOGB01000004">
    <property type="protein sequence ID" value="SEQ48358.1"/>
    <property type="molecule type" value="Genomic_DNA"/>
</dbReference>
<feature type="domain" description="Antirepressor protein C-terminal" evidence="1">
    <location>
        <begin position="4"/>
        <end position="84"/>
    </location>
</feature>
<keyword evidence="3" id="KW-1185">Reference proteome</keyword>
<accession>A0A1H9GEX2</accession>